<reference evidence="2" key="1">
    <citation type="submission" date="2015-06" db="EMBL/GenBank/DDBJ databases">
        <authorList>
            <person name="Bertelli C."/>
        </authorList>
    </citation>
    <scope>NUCLEOTIDE SEQUENCE [LARGE SCALE GENOMIC DNA]</scope>
    <source>
        <strain evidence="2">CRIB-30</strain>
    </source>
</reference>
<sequence length="254" mass="28987">MSNSLPIVAKQLPAYHKEDGLVFQFILSEWLLAEKTSFLLLCHIDKLLEKPSSKKIYQDMEACLKQLSGIGHDFIRFISPGDDGILKKLSHFTAILARDILEDHAAERILRRSANQAWGFAIEMESLVQNLQKGPRASTPENVEQIKRQGEKIALELKKMGRTIPGLFAKFAKDENVLFFLVRHKKDFDKFQGAGFVKRLLIKTYPKGIAEAEEYLIYRYKKRGFDDLIPAIGMFMKDLSPAKSKTKSVVKTKQ</sequence>
<keyword evidence="2" id="KW-1185">Reference proteome</keyword>
<proteinExistence type="predicted"/>
<accession>A0A0H5DRX3</accession>
<dbReference type="RefSeq" id="WP_098038335.1">
    <property type="nucleotide sequence ID" value="NZ_CWGJ01000012.1"/>
</dbReference>
<name>A0A0H5DRX3_9BACT</name>
<dbReference type="AlphaFoldDB" id="A0A0H5DRX3"/>
<evidence type="ECO:0000313" key="2">
    <source>
        <dbReference type="Proteomes" id="UP000220251"/>
    </source>
</evidence>
<dbReference type="EMBL" id="CWGJ01000012">
    <property type="protein sequence ID" value="CRX38479.1"/>
    <property type="molecule type" value="Genomic_DNA"/>
</dbReference>
<protein>
    <submittedName>
        <fullName evidence="1">Uncharacterized protein</fullName>
    </submittedName>
</protein>
<dbReference type="OrthoDB" id="21956at2"/>
<dbReference type="Proteomes" id="UP000220251">
    <property type="component" value="Unassembled WGS sequence"/>
</dbReference>
<evidence type="ECO:0000313" key="1">
    <source>
        <dbReference type="EMBL" id="CRX38479.1"/>
    </source>
</evidence>
<gene>
    <name evidence="1" type="ORF">ELAC_1136</name>
</gene>
<organism evidence="1 2">
    <name type="scientific">Estrella lausannensis</name>
    <dbReference type="NCBI Taxonomy" id="483423"/>
    <lineage>
        <taxon>Bacteria</taxon>
        <taxon>Pseudomonadati</taxon>
        <taxon>Chlamydiota</taxon>
        <taxon>Chlamydiia</taxon>
        <taxon>Parachlamydiales</taxon>
        <taxon>Candidatus Criblamydiaceae</taxon>
        <taxon>Estrella</taxon>
    </lineage>
</organism>